<dbReference type="AlphaFoldDB" id="A0A0B5D1J5"/>
<dbReference type="Gene3D" id="3.30.530.20">
    <property type="match status" value="1"/>
</dbReference>
<dbReference type="HOGENOM" id="CLU_108923_0_0_11"/>
<organism evidence="3 4">
    <name type="scientific">Corynebacterium humireducens NBRC 106098 = DSM 45392</name>
    <dbReference type="NCBI Taxonomy" id="1223515"/>
    <lineage>
        <taxon>Bacteria</taxon>
        <taxon>Bacillati</taxon>
        <taxon>Actinomycetota</taxon>
        <taxon>Actinomycetes</taxon>
        <taxon>Mycobacteriales</taxon>
        <taxon>Corynebacteriaceae</taxon>
        <taxon>Corynebacterium</taxon>
    </lineage>
</organism>
<evidence type="ECO:0000259" key="2">
    <source>
        <dbReference type="Pfam" id="PF08327"/>
    </source>
</evidence>
<dbReference type="InterPro" id="IPR013538">
    <property type="entry name" value="ASHA1/2-like_C"/>
</dbReference>
<gene>
    <name evidence="3" type="ORF">B842_04360</name>
</gene>
<dbReference type="KEGG" id="chm:B842_04360"/>
<feature type="domain" description="Activator of Hsp90 ATPase homologue 1/2-like C-terminal" evidence="2">
    <location>
        <begin position="34"/>
        <end position="141"/>
    </location>
</feature>
<comment type="similarity">
    <text evidence="1">Belongs to the AHA1 family.</text>
</comment>
<dbReference type="InterPro" id="IPR023393">
    <property type="entry name" value="START-like_dom_sf"/>
</dbReference>
<proteinExistence type="inferred from homology"/>
<dbReference type="Proteomes" id="UP000031524">
    <property type="component" value="Chromosome"/>
</dbReference>
<dbReference type="SUPFAM" id="SSF55961">
    <property type="entry name" value="Bet v1-like"/>
    <property type="match status" value="1"/>
</dbReference>
<dbReference type="STRING" id="1223515.B842_04360"/>
<sequence length="182" mass="19769">MHLLDQIPLVTRGVTDDGDTVGVTLSRTYDASDVDLWEALTDPSRLEHWFEPVSGDLRAGGTVRCAGGVTGEILTCTPEQLLRLAWDDGTPGTLELVLSPAERGTRLTLTHTVPRDEHWDTYGPAVNGIGWDSSLAALALHLAMDADAAEGEEETFIRRLAAEWSGADTPQTQRTLELYLGE</sequence>
<dbReference type="RefSeq" id="WP_052437736.1">
    <property type="nucleotide sequence ID" value="NZ_BCSU01000018.1"/>
</dbReference>
<accession>A0A0B5D1J5</accession>
<evidence type="ECO:0000313" key="3">
    <source>
        <dbReference type="EMBL" id="AJE32725.1"/>
    </source>
</evidence>
<name>A0A0B5D1J5_9CORY</name>
<evidence type="ECO:0000256" key="1">
    <source>
        <dbReference type="ARBA" id="ARBA00006817"/>
    </source>
</evidence>
<reference evidence="3 4" key="1">
    <citation type="submission" date="2013-04" db="EMBL/GenBank/DDBJ databases">
        <title>Complete genome sequence of Corynebacterium humireducens DSM 45392(T), isolated from a wastewater-fed microbial fuel cell.</title>
        <authorList>
            <person name="Ruckert C."/>
            <person name="Albersmeier A."/>
            <person name="Kalinowski J."/>
        </authorList>
    </citation>
    <scope>NUCLEOTIDE SEQUENCE [LARGE SCALE GENOMIC DNA]</scope>
    <source>
        <strain evidence="4">MFC-5</strain>
    </source>
</reference>
<dbReference type="EMBL" id="CP005286">
    <property type="protein sequence ID" value="AJE32725.1"/>
    <property type="molecule type" value="Genomic_DNA"/>
</dbReference>
<evidence type="ECO:0000313" key="4">
    <source>
        <dbReference type="Proteomes" id="UP000031524"/>
    </source>
</evidence>
<dbReference type="Pfam" id="PF08327">
    <property type="entry name" value="AHSA1"/>
    <property type="match status" value="1"/>
</dbReference>
<keyword evidence="4" id="KW-1185">Reference proteome</keyword>
<protein>
    <recommendedName>
        <fullName evidence="2">Activator of Hsp90 ATPase homologue 1/2-like C-terminal domain-containing protein</fullName>
    </recommendedName>
</protein>